<feature type="transmembrane region" description="Helical" evidence="11">
    <location>
        <begin position="204"/>
        <end position="228"/>
    </location>
</feature>
<evidence type="ECO:0000256" key="1">
    <source>
        <dbReference type="ARBA" id="ARBA00004141"/>
    </source>
</evidence>
<keyword evidence="7 11" id="KW-0472">Membrane</keyword>
<feature type="compositionally biased region" description="Low complexity" evidence="10">
    <location>
        <begin position="330"/>
        <end position="342"/>
    </location>
</feature>
<reference evidence="12 13" key="1">
    <citation type="submission" date="2018-06" db="EMBL/GenBank/DDBJ databases">
        <title>A transcriptomic atlas of mushroom development highlights an independent origin of complex multicellularity.</title>
        <authorList>
            <consortium name="DOE Joint Genome Institute"/>
            <person name="Krizsan K."/>
            <person name="Almasi E."/>
            <person name="Merenyi Z."/>
            <person name="Sahu N."/>
            <person name="Viragh M."/>
            <person name="Koszo T."/>
            <person name="Mondo S."/>
            <person name="Kiss B."/>
            <person name="Balint B."/>
            <person name="Kues U."/>
            <person name="Barry K."/>
            <person name="Hegedus J.C."/>
            <person name="Henrissat B."/>
            <person name="Johnson J."/>
            <person name="Lipzen A."/>
            <person name="Ohm R."/>
            <person name="Nagy I."/>
            <person name="Pangilinan J."/>
            <person name="Yan J."/>
            <person name="Xiong Y."/>
            <person name="Grigoriev I.V."/>
            <person name="Hibbett D.S."/>
            <person name="Nagy L.G."/>
        </authorList>
    </citation>
    <scope>NUCLEOTIDE SEQUENCE [LARGE SCALE GENOMIC DNA]</scope>
    <source>
        <strain evidence="12 13">SZMC22713</strain>
    </source>
</reference>
<dbReference type="InterPro" id="IPR001499">
    <property type="entry name" value="GPCR_STE3"/>
</dbReference>
<keyword evidence="13" id="KW-1185">Reference proteome</keyword>
<feature type="region of interest" description="Disordered" evidence="10">
    <location>
        <begin position="325"/>
        <end position="380"/>
    </location>
</feature>
<keyword evidence="3" id="KW-0589">Pheromone response</keyword>
<dbReference type="Proteomes" id="UP000294933">
    <property type="component" value="Unassembled WGS sequence"/>
</dbReference>
<evidence type="ECO:0000256" key="3">
    <source>
        <dbReference type="ARBA" id="ARBA00022507"/>
    </source>
</evidence>
<feature type="compositionally biased region" description="Basic and acidic residues" evidence="10">
    <location>
        <begin position="348"/>
        <end position="366"/>
    </location>
</feature>
<keyword evidence="4 11" id="KW-0812">Transmembrane</keyword>
<keyword evidence="5 11" id="KW-1133">Transmembrane helix</keyword>
<evidence type="ECO:0000256" key="7">
    <source>
        <dbReference type="ARBA" id="ARBA00023136"/>
    </source>
</evidence>
<evidence type="ECO:0000256" key="10">
    <source>
        <dbReference type="SAM" id="MobiDB-lite"/>
    </source>
</evidence>
<evidence type="ECO:0000256" key="6">
    <source>
        <dbReference type="ARBA" id="ARBA00023040"/>
    </source>
</evidence>
<dbReference type="EMBL" id="ML170188">
    <property type="protein sequence ID" value="TDL20400.1"/>
    <property type="molecule type" value="Genomic_DNA"/>
</dbReference>
<feature type="transmembrane region" description="Helical" evidence="11">
    <location>
        <begin position="76"/>
        <end position="94"/>
    </location>
</feature>
<feature type="transmembrane region" description="Helical" evidence="11">
    <location>
        <begin position="114"/>
        <end position="134"/>
    </location>
</feature>
<evidence type="ECO:0000256" key="2">
    <source>
        <dbReference type="ARBA" id="ARBA00011085"/>
    </source>
</evidence>
<evidence type="ECO:0000313" key="13">
    <source>
        <dbReference type="Proteomes" id="UP000294933"/>
    </source>
</evidence>
<evidence type="ECO:0000256" key="9">
    <source>
        <dbReference type="ARBA" id="ARBA00023224"/>
    </source>
</evidence>
<protein>
    <submittedName>
        <fullName evidence="12">STE3-domain-containing protein</fullName>
    </submittedName>
</protein>
<evidence type="ECO:0000256" key="11">
    <source>
        <dbReference type="SAM" id="Phobius"/>
    </source>
</evidence>
<feature type="transmembrane region" description="Helical" evidence="11">
    <location>
        <begin position="162"/>
        <end position="183"/>
    </location>
</feature>
<comment type="subcellular location">
    <subcellularLocation>
        <location evidence="1">Membrane</location>
        <topology evidence="1">Multi-pass membrane protein</topology>
    </subcellularLocation>
</comment>
<dbReference type="Pfam" id="PF02076">
    <property type="entry name" value="STE3"/>
    <property type="match status" value="1"/>
</dbReference>
<dbReference type="CDD" id="cd14966">
    <property type="entry name" value="7tmD_STE3"/>
    <property type="match status" value="1"/>
</dbReference>
<gene>
    <name evidence="12" type="ORF">BD410DRAFT_841281</name>
</gene>
<dbReference type="PANTHER" id="PTHR28097:SF1">
    <property type="entry name" value="PHEROMONE A FACTOR RECEPTOR"/>
    <property type="match status" value="1"/>
</dbReference>
<accession>A0A4Y7Q0T0</accession>
<evidence type="ECO:0000256" key="5">
    <source>
        <dbReference type="ARBA" id="ARBA00022989"/>
    </source>
</evidence>
<organism evidence="12 13">
    <name type="scientific">Rickenella mellea</name>
    <dbReference type="NCBI Taxonomy" id="50990"/>
    <lineage>
        <taxon>Eukaryota</taxon>
        <taxon>Fungi</taxon>
        <taxon>Dikarya</taxon>
        <taxon>Basidiomycota</taxon>
        <taxon>Agaricomycotina</taxon>
        <taxon>Agaricomycetes</taxon>
        <taxon>Hymenochaetales</taxon>
        <taxon>Rickenellaceae</taxon>
        <taxon>Rickenella</taxon>
    </lineage>
</organism>
<dbReference type="PRINTS" id="PR00899">
    <property type="entry name" value="GPCRSTE3"/>
</dbReference>
<dbReference type="OrthoDB" id="2874149at2759"/>
<feature type="transmembrane region" description="Helical" evidence="11">
    <location>
        <begin position="12"/>
        <end position="29"/>
    </location>
</feature>
<name>A0A4Y7Q0T0_9AGAM</name>
<dbReference type="InterPro" id="IPR000481">
    <property type="entry name" value="GPCR_Pheromne_B_alpha_rcpt"/>
</dbReference>
<evidence type="ECO:0000256" key="4">
    <source>
        <dbReference type="ARBA" id="ARBA00022692"/>
    </source>
</evidence>
<sequence>MSLDPTWPAYPIMVFLSFLATAVPLTWIGRDNTGMIFLLLWLAVACINEFVNTIVWHGNALNSAPIWCDISTRINIAIGVSVPASALCMCRRLYRIASMKVFILTPRQRRRAMIEDLALCLGIPVLEIILQYVVSDHRFIIFEDIGCLASYFNSWETYVLMYSWPIILGVIGALYAGMTIYTISKKGKEMDDILRSANIKKSHYTRVIILACCEICFATPFSIAVMVLDLSLGPLSHYKNWNYVHSQYSEVIQIPAVLWRSMGPTWIVLDELYRWMFVFLGFTFFALFGLSMEAKRAYGRVFWPVAKVFGMKPREPSVHEEKTLEFQQHATASSASTSTQATDPSDLTFRRDSFSSDPSRDERQGKMEPTTVKGDLSTPGNGFGHNAVNWFHSSEYTLNGTSDFIPV</sequence>
<keyword evidence="8" id="KW-0675">Receptor</keyword>
<dbReference type="GO" id="GO:0005886">
    <property type="term" value="C:plasma membrane"/>
    <property type="evidence" value="ECO:0007669"/>
    <property type="project" value="TreeGrafter"/>
</dbReference>
<dbReference type="STRING" id="50990.A0A4Y7Q0T0"/>
<feature type="transmembrane region" description="Helical" evidence="11">
    <location>
        <begin position="36"/>
        <end position="56"/>
    </location>
</feature>
<keyword evidence="6" id="KW-0297">G-protein coupled receptor</keyword>
<feature type="transmembrane region" description="Helical" evidence="11">
    <location>
        <begin position="272"/>
        <end position="290"/>
    </location>
</feature>
<dbReference type="VEuPathDB" id="FungiDB:BD410DRAFT_841281"/>
<evidence type="ECO:0000313" key="12">
    <source>
        <dbReference type="EMBL" id="TDL20400.1"/>
    </source>
</evidence>
<dbReference type="AlphaFoldDB" id="A0A4Y7Q0T0"/>
<comment type="similarity">
    <text evidence="2">Belongs to the G-protein coupled receptor 4 family.</text>
</comment>
<dbReference type="PRINTS" id="PR00901">
    <property type="entry name" value="PHEROMONEBAR"/>
</dbReference>
<dbReference type="GO" id="GO:0004934">
    <property type="term" value="F:mating-type alpha-factor pheromone receptor activity"/>
    <property type="evidence" value="ECO:0007669"/>
    <property type="project" value="InterPro"/>
</dbReference>
<keyword evidence="9" id="KW-0807">Transducer</keyword>
<dbReference type="GO" id="GO:0000750">
    <property type="term" value="P:pheromone-dependent signal transduction involved in conjugation with cellular fusion"/>
    <property type="evidence" value="ECO:0007669"/>
    <property type="project" value="TreeGrafter"/>
</dbReference>
<evidence type="ECO:0000256" key="8">
    <source>
        <dbReference type="ARBA" id="ARBA00023170"/>
    </source>
</evidence>
<proteinExistence type="inferred from homology"/>
<dbReference type="PANTHER" id="PTHR28097">
    <property type="entry name" value="PHEROMONE A FACTOR RECEPTOR"/>
    <property type="match status" value="1"/>
</dbReference>